<keyword evidence="5" id="KW-0234">DNA repair</keyword>
<dbReference type="Gene3D" id="1.10.10.10">
    <property type="entry name" value="Winged helix-like DNA-binding domain superfamily/Winged helix DNA-binding domain"/>
    <property type="match status" value="1"/>
</dbReference>
<dbReference type="SUPFAM" id="SSF46767">
    <property type="entry name" value="Methylated DNA-protein cysteine methyltransferase, C-terminal domain"/>
    <property type="match status" value="1"/>
</dbReference>
<dbReference type="GO" id="GO:0006281">
    <property type="term" value="P:DNA repair"/>
    <property type="evidence" value="ECO:0007669"/>
    <property type="project" value="UniProtKB-KW"/>
</dbReference>
<evidence type="ECO:0000256" key="3">
    <source>
        <dbReference type="ARBA" id="ARBA00022679"/>
    </source>
</evidence>
<protein>
    <submittedName>
        <fullName evidence="9">Methylated-DNA--[protein]-cysteine S-methyltransferase</fullName>
    </submittedName>
</protein>
<evidence type="ECO:0000259" key="8">
    <source>
        <dbReference type="Pfam" id="PF02870"/>
    </source>
</evidence>
<dbReference type="Pfam" id="PF02870">
    <property type="entry name" value="Methyltransf_1N"/>
    <property type="match status" value="1"/>
</dbReference>
<dbReference type="InterPro" id="IPR001497">
    <property type="entry name" value="MethylDNA_cys_MeTrfase_AS"/>
</dbReference>
<dbReference type="AlphaFoldDB" id="A0A433JJ99"/>
<evidence type="ECO:0000313" key="10">
    <source>
        <dbReference type="Proteomes" id="UP000288012"/>
    </source>
</evidence>
<evidence type="ECO:0000256" key="4">
    <source>
        <dbReference type="ARBA" id="ARBA00022763"/>
    </source>
</evidence>
<comment type="caution">
    <text evidence="9">The sequence shown here is derived from an EMBL/GenBank/DDBJ whole genome shotgun (WGS) entry which is preliminary data.</text>
</comment>
<evidence type="ECO:0000256" key="6">
    <source>
        <dbReference type="ARBA" id="ARBA00049348"/>
    </source>
</evidence>
<dbReference type="Gene3D" id="3.30.160.70">
    <property type="entry name" value="Methylated DNA-protein cysteine methyltransferase domain"/>
    <property type="match status" value="1"/>
</dbReference>
<evidence type="ECO:0000313" key="9">
    <source>
        <dbReference type="EMBL" id="RUQ85293.1"/>
    </source>
</evidence>
<proteinExistence type="predicted"/>
<dbReference type="Proteomes" id="UP000288012">
    <property type="component" value="Unassembled WGS sequence"/>
</dbReference>
<keyword evidence="4" id="KW-0227">DNA damage</keyword>
<keyword evidence="3 9" id="KW-0808">Transferase</keyword>
<dbReference type="GO" id="GO:0032259">
    <property type="term" value="P:methylation"/>
    <property type="evidence" value="ECO:0007669"/>
    <property type="project" value="UniProtKB-KW"/>
</dbReference>
<dbReference type="InterPro" id="IPR036388">
    <property type="entry name" value="WH-like_DNA-bd_sf"/>
</dbReference>
<evidence type="ECO:0000256" key="2">
    <source>
        <dbReference type="ARBA" id="ARBA00022603"/>
    </source>
</evidence>
<evidence type="ECO:0000256" key="1">
    <source>
        <dbReference type="ARBA" id="ARBA00001286"/>
    </source>
</evidence>
<comment type="catalytic activity">
    <reaction evidence="1">
        <text>a 4-O-methyl-thymidine in DNA + L-cysteinyl-[protein] = a thymidine in DNA + S-methyl-L-cysteinyl-[protein]</text>
        <dbReference type="Rhea" id="RHEA:53428"/>
        <dbReference type="Rhea" id="RHEA-COMP:10131"/>
        <dbReference type="Rhea" id="RHEA-COMP:10132"/>
        <dbReference type="Rhea" id="RHEA-COMP:13555"/>
        <dbReference type="Rhea" id="RHEA-COMP:13556"/>
        <dbReference type="ChEBI" id="CHEBI:29950"/>
        <dbReference type="ChEBI" id="CHEBI:82612"/>
        <dbReference type="ChEBI" id="CHEBI:137386"/>
        <dbReference type="ChEBI" id="CHEBI:137387"/>
        <dbReference type="EC" id="2.1.1.63"/>
    </reaction>
</comment>
<dbReference type="NCBIfam" id="TIGR00589">
    <property type="entry name" value="ogt"/>
    <property type="match status" value="1"/>
</dbReference>
<dbReference type="InterPro" id="IPR036631">
    <property type="entry name" value="MGMT_N_sf"/>
</dbReference>
<keyword evidence="10" id="KW-1185">Reference proteome</keyword>
<dbReference type="PANTHER" id="PTHR10815">
    <property type="entry name" value="METHYLATED-DNA--PROTEIN-CYSTEINE METHYLTRANSFERASE"/>
    <property type="match status" value="1"/>
</dbReference>
<keyword evidence="2 9" id="KW-0489">Methyltransferase</keyword>
<name>A0A433JJ99_9GAMM</name>
<dbReference type="CDD" id="cd06445">
    <property type="entry name" value="ATase"/>
    <property type="match status" value="1"/>
</dbReference>
<gene>
    <name evidence="9" type="ORF">EKM59_06890</name>
</gene>
<evidence type="ECO:0000259" key="7">
    <source>
        <dbReference type="Pfam" id="PF01035"/>
    </source>
</evidence>
<sequence>MPIVSLFNTPLGNLEIMHDGQAIHSAVFVEINPATADRTASLAGITIQSGPTSPFCELIAQELDAYFHQPNHRFQITLKPHGTAYQQRVWNALLVIPVGRTLSYGALAQSLQSSPRAVGQACKKNPITLFIPCHRVIGKDNFGGYMGDKDALSLKLALLKHEGICI</sequence>
<feature type="domain" description="Methylated-DNA-[protein]-cysteine S-methyltransferase DNA binding" evidence="7">
    <location>
        <begin position="85"/>
        <end position="164"/>
    </location>
</feature>
<dbReference type="InterPro" id="IPR008332">
    <property type="entry name" value="MethylG_MeTrfase_N"/>
</dbReference>
<dbReference type="OrthoDB" id="9802228at2"/>
<evidence type="ECO:0000256" key="5">
    <source>
        <dbReference type="ARBA" id="ARBA00023204"/>
    </source>
</evidence>
<dbReference type="SUPFAM" id="SSF53155">
    <property type="entry name" value="Methylated DNA-protein cysteine methyltransferase domain"/>
    <property type="match status" value="1"/>
</dbReference>
<accession>A0A433JJ99</accession>
<reference evidence="9 10" key="1">
    <citation type="submission" date="2018-12" db="EMBL/GenBank/DDBJ databases">
        <title>Legionella sp,whole genome shotgun sequence.</title>
        <authorList>
            <person name="Wu H."/>
        </authorList>
    </citation>
    <scope>NUCLEOTIDE SEQUENCE [LARGE SCALE GENOMIC DNA]</scope>
    <source>
        <strain evidence="10">km714</strain>
    </source>
</reference>
<dbReference type="InterPro" id="IPR014048">
    <property type="entry name" value="MethylDNA_cys_MeTrfase_DNA-bd"/>
</dbReference>
<dbReference type="PROSITE" id="PS00374">
    <property type="entry name" value="MGMT"/>
    <property type="match status" value="1"/>
</dbReference>
<dbReference type="GO" id="GO:0003908">
    <property type="term" value="F:methylated-DNA-[protein]-cysteine S-methyltransferase activity"/>
    <property type="evidence" value="ECO:0007669"/>
    <property type="project" value="UniProtKB-EC"/>
</dbReference>
<organism evidence="9 10">
    <name type="scientific">Legionella septentrionalis</name>
    <dbReference type="NCBI Taxonomy" id="2498109"/>
    <lineage>
        <taxon>Bacteria</taxon>
        <taxon>Pseudomonadati</taxon>
        <taxon>Pseudomonadota</taxon>
        <taxon>Gammaproteobacteria</taxon>
        <taxon>Legionellales</taxon>
        <taxon>Legionellaceae</taxon>
        <taxon>Legionella</taxon>
    </lineage>
</organism>
<dbReference type="Pfam" id="PF01035">
    <property type="entry name" value="DNA_binding_1"/>
    <property type="match status" value="1"/>
</dbReference>
<comment type="catalytic activity">
    <reaction evidence="6">
        <text>a 6-O-methyl-2'-deoxyguanosine in DNA + L-cysteinyl-[protein] = S-methyl-L-cysteinyl-[protein] + a 2'-deoxyguanosine in DNA</text>
        <dbReference type="Rhea" id="RHEA:24000"/>
        <dbReference type="Rhea" id="RHEA-COMP:10131"/>
        <dbReference type="Rhea" id="RHEA-COMP:10132"/>
        <dbReference type="Rhea" id="RHEA-COMP:11367"/>
        <dbReference type="Rhea" id="RHEA-COMP:11368"/>
        <dbReference type="ChEBI" id="CHEBI:29950"/>
        <dbReference type="ChEBI" id="CHEBI:82612"/>
        <dbReference type="ChEBI" id="CHEBI:85445"/>
        <dbReference type="ChEBI" id="CHEBI:85448"/>
        <dbReference type="EC" id="2.1.1.63"/>
    </reaction>
</comment>
<dbReference type="EMBL" id="RZGR01000018">
    <property type="protein sequence ID" value="RUQ85293.1"/>
    <property type="molecule type" value="Genomic_DNA"/>
</dbReference>
<dbReference type="PANTHER" id="PTHR10815:SF13">
    <property type="entry name" value="METHYLATED-DNA--PROTEIN-CYSTEINE METHYLTRANSFERASE"/>
    <property type="match status" value="1"/>
</dbReference>
<feature type="domain" description="Methylguanine DNA methyltransferase ribonuclease-like" evidence="8">
    <location>
        <begin position="5"/>
        <end position="79"/>
    </location>
</feature>
<dbReference type="InterPro" id="IPR036217">
    <property type="entry name" value="MethylDNA_cys_MeTrfase_DNAb"/>
</dbReference>